<name>A0ABT5Y8Q2_9GAMM</name>
<comment type="caution">
    <text evidence="2">The sequence shown here is derived from an EMBL/GenBank/DDBJ whole genome shotgun (WGS) entry which is preliminary data.</text>
</comment>
<protein>
    <submittedName>
        <fullName evidence="2">CDP-archaeol synthase</fullName>
    </submittedName>
</protein>
<keyword evidence="1" id="KW-0472">Membrane</keyword>
<feature type="transmembrane region" description="Helical" evidence="1">
    <location>
        <begin position="131"/>
        <end position="151"/>
    </location>
</feature>
<gene>
    <name evidence="2" type="ORF">NLU14_04640</name>
</gene>
<proteinExistence type="predicted"/>
<keyword evidence="1" id="KW-1133">Transmembrane helix</keyword>
<reference evidence="2" key="1">
    <citation type="submission" date="2022-07" db="EMBL/GenBank/DDBJ databases">
        <title>Marinobacter iranensis a new bacterium isolate from a hipersaline lake in Iran.</title>
        <authorList>
            <person name="Mohammad A.M.A."/>
            <person name="Cristina S.-P."/>
            <person name="Antonio V."/>
        </authorList>
    </citation>
    <scope>NUCLEOTIDE SEQUENCE</scope>
    <source>
        <strain evidence="2">71-i</strain>
    </source>
</reference>
<sequence length="160" mass="17325">MLISLELFVMLVLANGTPVVAARLFGRRWSAPVDGGRLWRDGRPLLGTSKTWRGIVSGMLACGLFALITGMGLLFGMVFGLLGLVGDMISSFIKRRAGLASSARAIGLDQIPEALLPMILAWLWLELNGYIVAAVVALFTLSNILLSPLLFRLGIRHQPH</sequence>
<evidence type="ECO:0000313" key="3">
    <source>
        <dbReference type="Proteomes" id="UP001143391"/>
    </source>
</evidence>
<dbReference type="EMBL" id="JANCMW010000002">
    <property type="protein sequence ID" value="MDF0749515.1"/>
    <property type="molecule type" value="Genomic_DNA"/>
</dbReference>
<accession>A0ABT5Y8Q2</accession>
<dbReference type="PANTHER" id="PTHR39650:SF1">
    <property type="entry name" value="CDP-ARCHAEOL SYNTHASE"/>
    <property type="match status" value="1"/>
</dbReference>
<dbReference type="Pfam" id="PF01864">
    <property type="entry name" value="CarS-like"/>
    <property type="match status" value="1"/>
</dbReference>
<feature type="transmembrane region" description="Helical" evidence="1">
    <location>
        <begin position="55"/>
        <end position="85"/>
    </location>
</feature>
<dbReference type="PANTHER" id="PTHR39650">
    <property type="entry name" value="CDP-ARCHAEOL SYNTHASE"/>
    <property type="match status" value="1"/>
</dbReference>
<feature type="transmembrane region" description="Helical" evidence="1">
    <location>
        <begin position="106"/>
        <end position="125"/>
    </location>
</feature>
<keyword evidence="3" id="KW-1185">Reference proteome</keyword>
<evidence type="ECO:0000256" key="1">
    <source>
        <dbReference type="SAM" id="Phobius"/>
    </source>
</evidence>
<organism evidence="2 3">
    <name type="scientific">Marinobacter iranensis</name>
    <dbReference type="NCBI Taxonomy" id="2962607"/>
    <lineage>
        <taxon>Bacteria</taxon>
        <taxon>Pseudomonadati</taxon>
        <taxon>Pseudomonadota</taxon>
        <taxon>Gammaproteobacteria</taxon>
        <taxon>Pseudomonadales</taxon>
        <taxon>Marinobacteraceae</taxon>
        <taxon>Marinobacter</taxon>
    </lineage>
</organism>
<dbReference type="Proteomes" id="UP001143391">
    <property type="component" value="Unassembled WGS sequence"/>
</dbReference>
<keyword evidence="1" id="KW-0812">Transmembrane</keyword>
<evidence type="ECO:0000313" key="2">
    <source>
        <dbReference type="EMBL" id="MDF0749515.1"/>
    </source>
</evidence>
<dbReference type="RefSeq" id="WP_275705004.1">
    <property type="nucleotide sequence ID" value="NZ_JANCMW010000002.1"/>
</dbReference>
<dbReference type="InterPro" id="IPR032690">
    <property type="entry name" value="CarS"/>
</dbReference>